<evidence type="ECO:0000313" key="7">
    <source>
        <dbReference type="EMBL" id="KAH3684514.1"/>
    </source>
</evidence>
<comment type="caution">
    <text evidence="7">The sequence shown here is derived from an EMBL/GenBank/DDBJ whole genome shotgun (WGS) entry which is preliminary data.</text>
</comment>
<dbReference type="Pfam" id="PF20843">
    <property type="entry name" value="Rax2_3"/>
    <property type="match status" value="1"/>
</dbReference>
<dbReference type="EMBL" id="JAEUBG010002433">
    <property type="protein sequence ID" value="KAH3684514.1"/>
    <property type="molecule type" value="Genomic_DNA"/>
</dbReference>
<dbReference type="InterPro" id="IPR011043">
    <property type="entry name" value="Gal_Oxase/kelch_b-propeller"/>
</dbReference>
<dbReference type="GO" id="GO:0005621">
    <property type="term" value="C:cellular bud scar"/>
    <property type="evidence" value="ECO:0007669"/>
    <property type="project" value="TreeGrafter"/>
</dbReference>
<evidence type="ECO:0000313" key="8">
    <source>
        <dbReference type="Proteomes" id="UP000774326"/>
    </source>
</evidence>
<reference evidence="7" key="2">
    <citation type="submission" date="2021-01" db="EMBL/GenBank/DDBJ databases">
        <authorList>
            <person name="Schikora-Tamarit M.A."/>
        </authorList>
    </citation>
    <scope>NUCLEOTIDE SEQUENCE</scope>
    <source>
        <strain evidence="7">CBS2887</strain>
    </source>
</reference>
<dbReference type="SUPFAM" id="SSF50965">
    <property type="entry name" value="Galactose oxidase, central domain"/>
    <property type="match status" value="1"/>
</dbReference>
<evidence type="ECO:0008006" key="9">
    <source>
        <dbReference type="Google" id="ProtNLM"/>
    </source>
</evidence>
<organism evidence="7 8">
    <name type="scientific">Wickerhamomyces pijperi</name>
    <name type="common">Yeast</name>
    <name type="synonym">Pichia pijperi</name>
    <dbReference type="NCBI Taxonomy" id="599730"/>
    <lineage>
        <taxon>Eukaryota</taxon>
        <taxon>Fungi</taxon>
        <taxon>Dikarya</taxon>
        <taxon>Ascomycota</taxon>
        <taxon>Saccharomycotina</taxon>
        <taxon>Saccharomycetes</taxon>
        <taxon>Phaffomycetales</taxon>
        <taxon>Wickerhamomycetaceae</taxon>
        <taxon>Wickerhamomyces</taxon>
    </lineage>
</organism>
<dbReference type="GO" id="GO:1902929">
    <property type="term" value="C:plasma membrane of growing cell tip"/>
    <property type="evidence" value="ECO:0007669"/>
    <property type="project" value="TreeGrafter"/>
</dbReference>
<dbReference type="InterPro" id="IPR024982">
    <property type="entry name" value="Rax2-like_C"/>
</dbReference>
<evidence type="ECO:0000259" key="5">
    <source>
        <dbReference type="Pfam" id="PF20842"/>
    </source>
</evidence>
<gene>
    <name evidence="7" type="ORF">WICPIJ_004523</name>
</gene>
<dbReference type="PANTHER" id="PTHR31778">
    <property type="entry name" value="BUD SITE SELECTION PROTEIN RAX2"/>
    <property type="match status" value="1"/>
</dbReference>
<keyword evidence="8" id="KW-1185">Reference proteome</keyword>
<keyword evidence="2" id="KW-0812">Transmembrane</keyword>
<dbReference type="Proteomes" id="UP000774326">
    <property type="component" value="Unassembled WGS sequence"/>
</dbReference>
<feature type="transmembrane region" description="Helical" evidence="2">
    <location>
        <begin position="1168"/>
        <end position="1193"/>
    </location>
</feature>
<dbReference type="PANTHER" id="PTHR31778:SF2">
    <property type="entry name" value="BUD SITE SELECTION PROTEIN RAX2"/>
    <property type="match status" value="1"/>
</dbReference>
<evidence type="ECO:0000256" key="3">
    <source>
        <dbReference type="SAM" id="SignalP"/>
    </source>
</evidence>
<accession>A0A9P8TMU4</accession>
<feature type="compositionally biased region" description="Low complexity" evidence="1">
    <location>
        <begin position="1137"/>
        <end position="1153"/>
    </location>
</feature>
<evidence type="ECO:0000259" key="4">
    <source>
        <dbReference type="Pfam" id="PF12768"/>
    </source>
</evidence>
<evidence type="ECO:0000256" key="1">
    <source>
        <dbReference type="SAM" id="MobiDB-lite"/>
    </source>
</evidence>
<reference evidence="7" key="1">
    <citation type="journal article" date="2021" name="Open Biol.">
        <title>Shared evolutionary footprints suggest mitochondrial oxidative damage underlies multiple complex I losses in fungi.</title>
        <authorList>
            <person name="Schikora-Tamarit M.A."/>
            <person name="Marcet-Houben M."/>
            <person name="Nosek J."/>
            <person name="Gabaldon T."/>
        </authorList>
    </citation>
    <scope>NUCLEOTIDE SEQUENCE</scope>
    <source>
        <strain evidence="7">CBS2887</strain>
    </source>
</reference>
<evidence type="ECO:0000259" key="6">
    <source>
        <dbReference type="Pfam" id="PF20843"/>
    </source>
</evidence>
<evidence type="ECO:0000256" key="2">
    <source>
        <dbReference type="SAM" id="Phobius"/>
    </source>
</evidence>
<keyword evidence="2" id="KW-1133">Transmembrane helix</keyword>
<feature type="domain" description="Rax2-like third" evidence="6">
    <location>
        <begin position="410"/>
        <end position="558"/>
    </location>
</feature>
<sequence>MIFQLPSVTKLTLTSLLLLHTHFSNSQQVQTIEEPQLDLSSSQDDQIAYLGDFNAYSVYRYMGQSNFTNQNTLTNNLYSVLSENQYYTYGEVNGTITDIISLNNTQALLLGQFNQIGQQTVSGPCIFNTTSGSCQSIDPESKISGNVTTALYDEDSQVIFLGGTSLQYNETYGALLYNMTSSSLNSLPFAGFNEQSQINSIVKLNGNGDILFGGQFNDLGLPQLLTSSYNMSNVSVQTDQLASLKYATLSASNGVSIDGTISCPSSENDVWSASGSSVGTINIELPYTMYPSKIRIYQSTDEDSAISLFRLETAPANGIMNLTYVDPSSGELSHCDAWCPMFNSSYLDSMGSNSAVQSFEETTLATTKQYVEFGFVNDLDVSALTFQILGSYGSSVGFAGFQMYQSLFSTFAVNKFNEPTCDLSSNYSKASTIGSGWVDSSSGEYLVNDDAGSSQEYGVNFYPNITYAGQYSILMYTPGCLGDNSCSTRGIVNVTVIDDSSEDVLSTQLIYQNNNEEKYDSIFNGNLDHAPRIEMRLHSAILPDQSTITLVADRISVTTLEIDEIVNNNGTLNLNGVFQYSPSNFTTLDWSNITAGSTVGNTTLNQLGSSLSDDANVRLALYNNSKTLIVAGDFQSEEYGDNLFLLDLTNMTNTQTQQLPGDGLNGAVNDVMVLSDDQGFIVAGQFNDTNSGSDSLGPVAQYNGTWFSFDVADQKSISKISNVTLQGDEYYVFDGLKWSADENEWFSDNGKLSFDVSVSGSGSGSSLFLGDLKTSDNTANKGIFFNSSSVESSVVTKQNLTHSVINTGLFINDTTSVFGGNFTTDNNAVNLILSQNGQTKGFNGLNFEQNSVVTALLAFNGNLFIGVENQTDNLIVYDLKSDSKQINQPQQFSSSDAKISQFGVLNHTHLIVAGDFNGVSNVSCSGLCFYNLNQSSWEDSLVKGSSFSGVVNSFQFLNSSLVAAGGDLSYGNNTNLSLFQYDFNKTNSSVAQSQPSSFTSFNHGTIVDFILVDNSTSGRMLVSTSDNSVYGFNGQQWSELSLDGLVSDNSTINSMQLLNLEDGNSNNDGSYFNENDLLFIAGDLTLQNYGYVNVAYFNSTTWLPYLITTNGNQAGSIQSIFLNKDISQTVISGSISSTNTTTTTSTSPTSSPTESKHQKSSSKIPRGFIVLIALAMALASVLLIGFFLAWFLYSRKTHHYIPVEPRVNETEMLDTVPPEGLLKHL</sequence>
<feature type="region of interest" description="Disordered" evidence="1">
    <location>
        <begin position="1137"/>
        <end position="1160"/>
    </location>
</feature>
<feature type="signal peptide" evidence="3">
    <location>
        <begin position="1"/>
        <end position="26"/>
    </location>
</feature>
<feature type="domain" description="Rax2-like second" evidence="5">
    <location>
        <begin position="237"/>
        <end position="397"/>
    </location>
</feature>
<feature type="domain" description="Rax2-like C-terminal" evidence="4">
    <location>
        <begin position="874"/>
        <end position="1129"/>
    </location>
</feature>
<keyword evidence="3" id="KW-0732">Signal</keyword>
<name>A0A9P8TMU4_WICPI</name>
<dbReference type="OrthoDB" id="2503993at2759"/>
<dbReference type="GO" id="GO:0000282">
    <property type="term" value="P:cellular bud site selection"/>
    <property type="evidence" value="ECO:0007669"/>
    <property type="project" value="TreeGrafter"/>
</dbReference>
<proteinExistence type="predicted"/>
<dbReference type="AlphaFoldDB" id="A0A9P8TMU4"/>
<dbReference type="GO" id="GO:0005935">
    <property type="term" value="C:cellular bud neck"/>
    <property type="evidence" value="ECO:0007669"/>
    <property type="project" value="TreeGrafter"/>
</dbReference>
<protein>
    <recommendedName>
        <fullName evidence="9">Bud site selection protein RAX2</fullName>
    </recommendedName>
</protein>
<keyword evidence="2" id="KW-0472">Membrane</keyword>
<dbReference type="Pfam" id="PF12768">
    <property type="entry name" value="Rax2"/>
    <property type="match status" value="1"/>
</dbReference>
<dbReference type="Pfam" id="PF20842">
    <property type="entry name" value="Rax2_2"/>
    <property type="match status" value="1"/>
</dbReference>
<dbReference type="InterPro" id="IPR048266">
    <property type="entry name" value="Rax2-like_second"/>
</dbReference>
<feature type="chain" id="PRO_5040275719" description="Bud site selection protein RAX2" evidence="3">
    <location>
        <begin position="27"/>
        <end position="1225"/>
    </location>
</feature>
<dbReference type="InterPro" id="IPR048265">
    <property type="entry name" value="Rax2-like_third"/>
</dbReference>